<proteinExistence type="predicted"/>
<protein>
    <recommendedName>
        <fullName evidence="3">STAS/SEC14 domain-containing protein</fullName>
    </recommendedName>
</protein>
<dbReference type="OrthoDB" id="9154248at2"/>
<name>A0A4Y6PTG6_PERCE</name>
<accession>A0A4Y6PTG6</accession>
<gene>
    <name evidence="1" type="ORF">FIV42_11360</name>
</gene>
<reference evidence="1 2" key="1">
    <citation type="submission" date="2019-06" db="EMBL/GenBank/DDBJ databases">
        <title>Persicimonas caeni gen. nov., sp. nov., a predatory bacterium isolated from solar saltern.</title>
        <authorList>
            <person name="Wang S."/>
        </authorList>
    </citation>
    <scope>NUCLEOTIDE SEQUENCE [LARGE SCALE GENOMIC DNA]</scope>
    <source>
        <strain evidence="1 2">YN101</strain>
    </source>
</reference>
<evidence type="ECO:0000313" key="2">
    <source>
        <dbReference type="Proteomes" id="UP000315995"/>
    </source>
</evidence>
<organism evidence="1 2">
    <name type="scientific">Persicimonas caeni</name>
    <dbReference type="NCBI Taxonomy" id="2292766"/>
    <lineage>
        <taxon>Bacteria</taxon>
        <taxon>Deltaproteobacteria</taxon>
        <taxon>Bradymonadales</taxon>
        <taxon>Bradymonadaceae</taxon>
        <taxon>Persicimonas</taxon>
    </lineage>
</organism>
<dbReference type="EMBL" id="CP041186">
    <property type="protein sequence ID" value="QDG51317.1"/>
    <property type="molecule type" value="Genomic_DNA"/>
</dbReference>
<accession>A0A5B8Y5Q7</accession>
<sequence length="134" mass="15073">MYQIERTPYGYKLTFAGKIDAPEMAQWAQEARQKLKSSPDEFGVVVDMAELAPLKPDAQQEMVGGQAAFREHGMVRSAVIVKDAVVKMQFLRLARESGIYKWERYIDASRHDDPESVARAWVVDEVDPDAALSA</sequence>
<evidence type="ECO:0000313" key="1">
    <source>
        <dbReference type="EMBL" id="QDG51317.1"/>
    </source>
</evidence>
<dbReference type="AlphaFoldDB" id="A0A4Y6PTG6"/>
<dbReference type="RefSeq" id="WP_141197802.1">
    <property type="nucleotide sequence ID" value="NZ_CP041186.1"/>
</dbReference>
<keyword evidence="2" id="KW-1185">Reference proteome</keyword>
<evidence type="ECO:0008006" key="3">
    <source>
        <dbReference type="Google" id="ProtNLM"/>
    </source>
</evidence>
<dbReference type="Proteomes" id="UP000315995">
    <property type="component" value="Chromosome"/>
</dbReference>